<keyword evidence="5" id="KW-0863">Zinc-finger</keyword>
<dbReference type="Pfam" id="PF25597">
    <property type="entry name" value="SH3_retrovirus"/>
    <property type="match status" value="1"/>
</dbReference>
<feature type="region of interest" description="Disordered" evidence="6">
    <location>
        <begin position="240"/>
        <end position="264"/>
    </location>
</feature>
<dbReference type="InterPro" id="IPR013103">
    <property type="entry name" value="RVT_2"/>
</dbReference>
<dbReference type="InterPro" id="IPR001878">
    <property type="entry name" value="Znf_CCHC"/>
</dbReference>
<keyword evidence="1" id="KW-0645">Protease</keyword>
<evidence type="ECO:0000259" key="7">
    <source>
        <dbReference type="PROSITE" id="PS50158"/>
    </source>
</evidence>
<evidence type="ECO:0000256" key="4">
    <source>
        <dbReference type="ARBA" id="ARBA00022801"/>
    </source>
</evidence>
<dbReference type="SUPFAM" id="SSF53098">
    <property type="entry name" value="Ribonuclease H-like"/>
    <property type="match status" value="1"/>
</dbReference>
<dbReference type="InterPro" id="IPR025724">
    <property type="entry name" value="GAG-pre-integrase_dom"/>
</dbReference>
<keyword evidence="2" id="KW-0479">Metal-binding</keyword>
<dbReference type="Pfam" id="PF07727">
    <property type="entry name" value="RVT_2"/>
    <property type="match status" value="1"/>
</dbReference>
<dbReference type="Pfam" id="PF14223">
    <property type="entry name" value="Retrotran_gag_2"/>
    <property type="match status" value="1"/>
</dbReference>
<dbReference type="Gene3D" id="3.30.420.10">
    <property type="entry name" value="Ribonuclease H-like superfamily/Ribonuclease H"/>
    <property type="match status" value="1"/>
</dbReference>
<dbReference type="GO" id="GO:0006508">
    <property type="term" value="P:proteolysis"/>
    <property type="evidence" value="ECO:0007669"/>
    <property type="project" value="UniProtKB-KW"/>
</dbReference>
<dbReference type="SUPFAM" id="SSF57756">
    <property type="entry name" value="Retrovirus zinc finger-like domains"/>
    <property type="match status" value="1"/>
</dbReference>
<dbReference type="InterPro" id="IPR057670">
    <property type="entry name" value="SH3_retrovirus"/>
</dbReference>
<protein>
    <submittedName>
        <fullName evidence="9">Uncharacterized protein</fullName>
    </submittedName>
</protein>
<keyword evidence="3" id="KW-0064">Aspartyl protease</keyword>
<keyword evidence="5" id="KW-0862">Zinc</keyword>
<feature type="compositionally biased region" description="Acidic residues" evidence="6">
    <location>
        <begin position="249"/>
        <end position="262"/>
    </location>
</feature>
<dbReference type="PROSITE" id="PS50994">
    <property type="entry name" value="INTEGRASE"/>
    <property type="match status" value="1"/>
</dbReference>
<dbReference type="InterPro" id="IPR001584">
    <property type="entry name" value="Integrase_cat-core"/>
</dbReference>
<dbReference type="GO" id="GO:0004190">
    <property type="term" value="F:aspartic-type endopeptidase activity"/>
    <property type="evidence" value="ECO:0007669"/>
    <property type="project" value="UniProtKB-KW"/>
</dbReference>
<dbReference type="Pfam" id="PF00665">
    <property type="entry name" value="rve"/>
    <property type="match status" value="1"/>
</dbReference>
<evidence type="ECO:0000256" key="3">
    <source>
        <dbReference type="ARBA" id="ARBA00022750"/>
    </source>
</evidence>
<evidence type="ECO:0000313" key="9">
    <source>
        <dbReference type="EMBL" id="CAH9110854.1"/>
    </source>
</evidence>
<proteinExistence type="predicted"/>
<dbReference type="InterPro" id="IPR036397">
    <property type="entry name" value="RNaseH_sf"/>
</dbReference>
<gene>
    <name evidence="9" type="ORF">CEPIT_LOCUS19321</name>
</gene>
<dbReference type="GO" id="GO:0003676">
    <property type="term" value="F:nucleic acid binding"/>
    <property type="evidence" value="ECO:0007669"/>
    <property type="project" value="InterPro"/>
</dbReference>
<dbReference type="PANTHER" id="PTHR42648">
    <property type="entry name" value="TRANSPOSASE, PUTATIVE-RELATED"/>
    <property type="match status" value="1"/>
</dbReference>
<dbReference type="InterPro" id="IPR039537">
    <property type="entry name" value="Retrotran_Ty1/copia-like"/>
</dbReference>
<dbReference type="GO" id="GO:0015074">
    <property type="term" value="P:DNA integration"/>
    <property type="evidence" value="ECO:0007669"/>
    <property type="project" value="InterPro"/>
</dbReference>
<name>A0AAV0DZ05_9ASTE</name>
<dbReference type="InterPro" id="IPR054722">
    <property type="entry name" value="PolX-like_BBD"/>
</dbReference>
<dbReference type="Gene3D" id="4.10.60.10">
    <property type="entry name" value="Zinc finger, CCHC-type"/>
    <property type="match status" value="1"/>
</dbReference>
<dbReference type="InterPro" id="IPR036875">
    <property type="entry name" value="Znf_CCHC_sf"/>
</dbReference>
<organism evidence="9 10">
    <name type="scientific">Cuscuta epithymum</name>
    <dbReference type="NCBI Taxonomy" id="186058"/>
    <lineage>
        <taxon>Eukaryota</taxon>
        <taxon>Viridiplantae</taxon>
        <taxon>Streptophyta</taxon>
        <taxon>Embryophyta</taxon>
        <taxon>Tracheophyta</taxon>
        <taxon>Spermatophyta</taxon>
        <taxon>Magnoliopsida</taxon>
        <taxon>eudicotyledons</taxon>
        <taxon>Gunneridae</taxon>
        <taxon>Pentapetalae</taxon>
        <taxon>asterids</taxon>
        <taxon>lamiids</taxon>
        <taxon>Solanales</taxon>
        <taxon>Convolvulaceae</taxon>
        <taxon>Cuscuteae</taxon>
        <taxon>Cuscuta</taxon>
        <taxon>Cuscuta subgen. Cuscuta</taxon>
    </lineage>
</organism>
<dbReference type="PROSITE" id="PS50158">
    <property type="entry name" value="ZF_CCHC"/>
    <property type="match status" value="1"/>
</dbReference>
<sequence>MLETTHEGDTQIKQTKIALGTSEYESFRMRPNESIQDMSKRFNDILSSLSKLGKNYTSREVNLKILFSLPKDWENIVVNLTPQCTKLSTASIWSSLISHELYLAKQRTDEANDRPTHITLALKANQEKGDNQKSHKKQHNNFSSSRMQSKGKETAEIFLESEEESEEDEQALFKRYKKFVKWNKDRNSNKIAAKGKNSNSNSFHCFECGEPGHTKAYCPKLKKQPASKKQQVVGRKHKGKALQATWDDLNSDVESSDPEQSDDEHANFCHMAHDDEVHLSIKNTTWIVDSGCSRHMTGDSSWFKTLISKDGGNVTLGDKTKKKVIGKGQVSISDSTTIKDVLLVDGLKYNLLSISQLCDDGHKVVFNSNACTFFDRDSNNVLFVANRDGNLYKFSCDDFSHATCLTSMHDDAFLWHRRLGHASFDLLAKLSSNNLVVGLPFMKSAKLQFCDACKLGKQHRTSFKPKNVVSTSRPLQLLHMDLFGPVDVVSLGGAQFVYVIVDDYSRFTWTRLLAHKYDAFNVFAKLCKRIQNEKGYTITCIRSDRGGEFRNSEFSAYCDDHGIDHNLSAPRTPQQNGVAERKNRTLQEMTRTMLNEHKLPQYFWGEAIQTACYMLNRVLLRPILKKTPYELWKGRAPNISYFKVFGCKCYILNTKDQLGKFEAKSSEGIFLGYSLVSKAYKVFNKSSRCVEESLHVEFDETDPFKPRKEVNLSDDEQEEESSQFDNPVEIELADEHRNPAGQNNHIDLPKAFKHLKDHPSENIIGDISKGVRTRGNINLCAYYAFISQFEPKNIEEALSDDEWIISMQKELDQFERNNVWELVERPSNHPVIGTKWVFRNKLDENGEIITNKSRLVAKGYNQVEGLDYEETFAPVARLESIRMLLAYACYMDFKLFQMDVKSAFLNGILKEEAYVEQPPGFENINFPNHVYKLNKALYGLKQAPRAWYERLSKYLLENGFSKGQIDSTLFVRTKGNDIMLVQVYVDDIIFGSTNLALCEEFSKVMTSEFEMSMMGELTYFLGLQIKQTKEGTFVSQAKYAKELVKKFNLQDGRNFETPMSTSIKIDKDEDGKPSDEKVYRGMIGSLLYLTASRPDIMYAVCVCARYQSCPKESHLVAIKRIIRYVKSTTNLGLWYPKGSNFSLVGYSDADYAGCTVDRKSTSGTCQFLGHSLVSWSSKKQNSVAISTAEAEYVALGSCVAQILWMVQALNDYNLKFSNVPIYCDNTSAINISKNPVLHSRTKHIEIRHHFIRDHVQKGNISVEYVDTMYQLADIFTKPLDTARFCFLRRELGMLELN</sequence>
<keyword evidence="4" id="KW-0378">Hydrolase</keyword>
<dbReference type="GO" id="GO:0008270">
    <property type="term" value="F:zinc ion binding"/>
    <property type="evidence" value="ECO:0007669"/>
    <property type="project" value="UniProtKB-KW"/>
</dbReference>
<evidence type="ECO:0000256" key="5">
    <source>
        <dbReference type="PROSITE-ProRule" id="PRU00047"/>
    </source>
</evidence>
<dbReference type="InterPro" id="IPR012337">
    <property type="entry name" value="RNaseH-like_sf"/>
</dbReference>
<accession>A0AAV0DZ05</accession>
<evidence type="ECO:0000259" key="8">
    <source>
        <dbReference type="PROSITE" id="PS50994"/>
    </source>
</evidence>
<comment type="caution">
    <text evidence="9">The sequence shown here is derived from an EMBL/GenBank/DDBJ whole genome shotgun (WGS) entry which is preliminary data.</text>
</comment>
<dbReference type="EMBL" id="CAMAPF010000178">
    <property type="protein sequence ID" value="CAH9110854.1"/>
    <property type="molecule type" value="Genomic_DNA"/>
</dbReference>
<feature type="domain" description="CCHC-type" evidence="7">
    <location>
        <begin position="205"/>
        <end position="220"/>
    </location>
</feature>
<feature type="region of interest" description="Disordered" evidence="6">
    <location>
        <begin position="125"/>
        <end position="154"/>
    </location>
</feature>
<evidence type="ECO:0000313" key="10">
    <source>
        <dbReference type="Proteomes" id="UP001152523"/>
    </source>
</evidence>
<dbReference type="CDD" id="cd09272">
    <property type="entry name" value="RNase_HI_RT_Ty1"/>
    <property type="match status" value="1"/>
</dbReference>
<dbReference type="Proteomes" id="UP001152523">
    <property type="component" value="Unassembled WGS sequence"/>
</dbReference>
<evidence type="ECO:0000256" key="6">
    <source>
        <dbReference type="SAM" id="MobiDB-lite"/>
    </source>
</evidence>
<dbReference type="PANTHER" id="PTHR42648:SF32">
    <property type="entry name" value="RIBONUCLEASE H-LIKE DOMAIN, GAG-PRE-INTEGRASE DOMAIN PROTEIN-RELATED"/>
    <property type="match status" value="1"/>
</dbReference>
<evidence type="ECO:0000256" key="1">
    <source>
        <dbReference type="ARBA" id="ARBA00022670"/>
    </source>
</evidence>
<evidence type="ECO:0000256" key="2">
    <source>
        <dbReference type="ARBA" id="ARBA00022723"/>
    </source>
</evidence>
<dbReference type="Pfam" id="PF22936">
    <property type="entry name" value="Pol_BBD"/>
    <property type="match status" value="1"/>
</dbReference>
<dbReference type="SUPFAM" id="SSF56672">
    <property type="entry name" value="DNA/RNA polymerases"/>
    <property type="match status" value="1"/>
</dbReference>
<reference evidence="9" key="1">
    <citation type="submission" date="2022-07" db="EMBL/GenBank/DDBJ databases">
        <authorList>
            <person name="Macas J."/>
            <person name="Novak P."/>
            <person name="Neumann P."/>
        </authorList>
    </citation>
    <scope>NUCLEOTIDE SEQUENCE</scope>
</reference>
<keyword evidence="10" id="KW-1185">Reference proteome</keyword>
<feature type="domain" description="Integrase catalytic" evidence="8">
    <location>
        <begin position="470"/>
        <end position="636"/>
    </location>
</feature>
<dbReference type="Pfam" id="PF13976">
    <property type="entry name" value="gag_pre-integrs"/>
    <property type="match status" value="1"/>
</dbReference>
<dbReference type="InterPro" id="IPR043502">
    <property type="entry name" value="DNA/RNA_pol_sf"/>
</dbReference>